<organism evidence="1 2">
    <name type="scientific">Peribacillus cavernae</name>
    <dbReference type="NCBI Taxonomy" id="1674310"/>
    <lineage>
        <taxon>Bacteria</taxon>
        <taxon>Bacillati</taxon>
        <taxon>Bacillota</taxon>
        <taxon>Bacilli</taxon>
        <taxon>Bacillales</taxon>
        <taxon>Bacillaceae</taxon>
        <taxon>Peribacillus</taxon>
    </lineage>
</organism>
<dbReference type="AlphaFoldDB" id="A0A3S0U7Y9"/>
<proteinExistence type="predicted"/>
<reference evidence="1 2" key="1">
    <citation type="submission" date="2018-12" db="EMBL/GenBank/DDBJ databases">
        <title>Bacillus chawlae sp. nov., Bacillus glennii sp. nov., and Bacillus saganii sp. nov. Isolated from the Vehicle Assembly Building at Kennedy Space Center where the Viking Spacecraft were Assembled.</title>
        <authorList>
            <person name="Seuylemezian A."/>
            <person name="Vaishampayan P."/>
        </authorList>
    </citation>
    <scope>NUCLEOTIDE SEQUENCE [LARGE SCALE GENOMIC DNA]</scope>
    <source>
        <strain evidence="1 2">L5</strain>
    </source>
</reference>
<gene>
    <name evidence="1" type="ORF">ELQ35_02250</name>
</gene>
<dbReference type="EMBL" id="RYZZ01000003">
    <property type="protein sequence ID" value="RUQ32036.1"/>
    <property type="molecule type" value="Genomic_DNA"/>
</dbReference>
<accession>A0A3S0U7Y9</accession>
<comment type="caution">
    <text evidence="1">The sequence shown here is derived from an EMBL/GenBank/DDBJ whole genome shotgun (WGS) entry which is preliminary data.</text>
</comment>
<keyword evidence="2" id="KW-1185">Reference proteome</keyword>
<dbReference type="Proteomes" id="UP000267430">
    <property type="component" value="Unassembled WGS sequence"/>
</dbReference>
<sequence>MFILLKSVESIDEIFESIKGAPINKKLFISQSEAYPTGFALGDEDSSGTSLKMKVVLLLESDASSLYYKQEFQDEEQYKEIVSKIDQLKNIVPYENINEDEMMKKRKGYEYL</sequence>
<dbReference type="RefSeq" id="WP_126863236.1">
    <property type="nucleotide sequence ID" value="NZ_JAUSTX010000013.1"/>
</dbReference>
<name>A0A3S0U7Y9_9BACI</name>
<evidence type="ECO:0000313" key="1">
    <source>
        <dbReference type="EMBL" id="RUQ32036.1"/>
    </source>
</evidence>
<dbReference type="OrthoDB" id="2872681at2"/>
<evidence type="ECO:0000313" key="2">
    <source>
        <dbReference type="Proteomes" id="UP000267430"/>
    </source>
</evidence>
<protein>
    <submittedName>
        <fullName evidence="1">Uncharacterized protein</fullName>
    </submittedName>
</protein>